<dbReference type="FunFam" id="3.80.10.10:FF:000314">
    <property type="entry name" value="centriolin isoform X4"/>
    <property type="match status" value="1"/>
</dbReference>
<dbReference type="PANTHER" id="PTHR45973:SF36">
    <property type="entry name" value="CENTRIOLIN"/>
    <property type="match status" value="1"/>
</dbReference>
<dbReference type="GeneID" id="110211342"/>
<keyword evidence="2" id="KW-0677">Repeat</keyword>
<dbReference type="RefSeq" id="XP_020846224.1">
    <property type="nucleotide sequence ID" value="XM_020990565.1"/>
</dbReference>
<dbReference type="InParanoid" id="A0A6P5KMM3"/>
<dbReference type="PROSITE" id="PS51450">
    <property type="entry name" value="LRR"/>
    <property type="match status" value="4"/>
</dbReference>
<dbReference type="Pfam" id="PF14580">
    <property type="entry name" value="LRR_9"/>
    <property type="match status" value="1"/>
</dbReference>
<dbReference type="Gene3D" id="3.80.10.10">
    <property type="entry name" value="Ribonuclease Inhibitor"/>
    <property type="match status" value="2"/>
</dbReference>
<feature type="coiled-coil region" evidence="3">
    <location>
        <begin position="871"/>
        <end position="984"/>
    </location>
</feature>
<dbReference type="InterPro" id="IPR003591">
    <property type="entry name" value="Leu-rich_rpt_typical-subtyp"/>
</dbReference>
<dbReference type="FunCoup" id="A0A6P5KMM3">
    <property type="interactions" value="1241"/>
</dbReference>
<keyword evidence="1" id="KW-0433">Leucine-rich repeat</keyword>
<feature type="compositionally biased region" description="Low complexity" evidence="4">
    <location>
        <begin position="37"/>
        <end position="58"/>
    </location>
</feature>
<feature type="region of interest" description="Disordered" evidence="4">
    <location>
        <begin position="1231"/>
        <end position="1256"/>
    </location>
</feature>
<evidence type="ECO:0000313" key="6">
    <source>
        <dbReference type="RefSeq" id="XP_020846224.1"/>
    </source>
</evidence>
<feature type="compositionally biased region" description="Basic and acidic residues" evidence="4">
    <location>
        <begin position="1237"/>
        <end position="1246"/>
    </location>
</feature>
<feature type="coiled-coil region" evidence="3">
    <location>
        <begin position="1042"/>
        <end position="1083"/>
    </location>
</feature>
<feature type="coiled-coil region" evidence="3">
    <location>
        <begin position="2157"/>
        <end position="2220"/>
    </location>
</feature>
<feature type="coiled-coil region" evidence="3">
    <location>
        <begin position="288"/>
        <end position="346"/>
    </location>
</feature>
<dbReference type="SMART" id="SM00369">
    <property type="entry name" value="LRR_TYP"/>
    <property type="match status" value="4"/>
</dbReference>
<gene>
    <name evidence="6" type="primary">CNTRL</name>
</gene>
<feature type="coiled-coil region" evidence="3">
    <location>
        <begin position="1444"/>
        <end position="1527"/>
    </location>
</feature>
<dbReference type="InterPro" id="IPR050576">
    <property type="entry name" value="Cilia_flagella_integrity"/>
</dbReference>
<feature type="coiled-coil region" evidence="3">
    <location>
        <begin position="452"/>
        <end position="500"/>
    </location>
</feature>
<reference evidence="6" key="1">
    <citation type="submission" date="2025-08" db="UniProtKB">
        <authorList>
            <consortium name="RefSeq"/>
        </authorList>
    </citation>
    <scope>IDENTIFICATION</scope>
    <source>
        <tissue evidence="6">Spleen</tissue>
    </source>
</reference>
<feature type="coiled-coil region" evidence="3">
    <location>
        <begin position="525"/>
        <end position="815"/>
    </location>
</feature>
<dbReference type="PANTHER" id="PTHR45973">
    <property type="entry name" value="PROTEIN PHOSPHATASE 1 REGULATORY SUBUNIT SDS22-RELATED"/>
    <property type="match status" value="1"/>
</dbReference>
<keyword evidence="5" id="KW-1185">Reference proteome</keyword>
<evidence type="ECO:0000256" key="2">
    <source>
        <dbReference type="ARBA" id="ARBA00022737"/>
    </source>
</evidence>
<accession>A0A6P5KMM3</accession>
<organism evidence="5 6">
    <name type="scientific">Phascolarctos cinereus</name>
    <name type="common">Koala</name>
    <dbReference type="NCBI Taxonomy" id="38626"/>
    <lineage>
        <taxon>Eukaryota</taxon>
        <taxon>Metazoa</taxon>
        <taxon>Chordata</taxon>
        <taxon>Craniata</taxon>
        <taxon>Vertebrata</taxon>
        <taxon>Euteleostomi</taxon>
        <taxon>Mammalia</taxon>
        <taxon>Metatheria</taxon>
        <taxon>Diprotodontia</taxon>
        <taxon>Phascolarctidae</taxon>
        <taxon>Phascolarctos</taxon>
    </lineage>
</organism>
<dbReference type="InterPro" id="IPR001611">
    <property type="entry name" value="Leu-rich_rpt"/>
</dbReference>
<sequence length="2342" mass="271727">MLYSKFSDTSFGSTIDHILAMKKGSYQESPPRTKMTPSRSPSPASQLSSTRSRSLSPYTRHETPTLHTRGQWFEQNDIMGESNLSLDYQDDKDDPTPGVRYITEALIKKLSKQENLALVKSLNLSLSKYGGKKFKHIENLEKCNKLEVLNLSYNLIGKIEKLDKHVKLRELNLSYNNIRKIEGLEHMQNLQKLNLAGNEIDHIPLWFGKKLRSLRVLNLKGNKISSLQEVSKLKSLNDLTSLVLEGNPVVELPHYYQYTIFHLRSLESLEDQPVTSRDRQESFDRFDLEEIERLERDVEKKTKEAEELEKKQAQFLEEIKNQNEINRSLKEEVAQHKHSYKELQSDLSTKSELLKQKTMELTHACQKQYELEQELAFYKIDAKFEPLNYYPPEYADIYDVPGESPYIGKSRYKRNMYITEGYIGDNAQPIQIQKMGLYKEELINEQVSVKHAETLDLHLKDKEDKIKAAQAQLKKLHNEMAEAEQNILKATEEFKQMEEAIRLKKISETEKGVLLKQLSGKIKLLNQLRQESVNLEMQMEKQNTAITKKEMEIKDAESTIDNLGPTDPRHIHVEAQKKNKEQQLDIMNKQYQQLECRLDEILSRIAKETDDIKDLEQQLTEGQIAANEALKKDLESIISGLQDYLENVKGQVTKAQDECQTLQTDKEILLKKVAKLEEEKIELEVAAMDAENMRKELAEMELLLQEHQEANMSLQQTQRDLSAYEAELEAQLTAKEAECNQHKEEIERLEQLKELEHLTLQTELENERQALEDALSKAKFSEKKEQENNELCSKVKQLEDDNGLLKQQLKGFQNELDRMVDDLLHPEEVAARVEELKRKLETGAGEIRCLSPSDVLGKSLADLQKWLDETFARAQKEKEAVLDREKKLQEEMAFQKEKLLEEQEEYRKACEEAADARIQSDKRQLEAKIQQLENEIHYLQENLKSMEEIQGFTDLQLQEADEEKERILTQLEELENKKKLEEARSQKQFLGLDRELKELKKAVAASDKQATADLCIAKDQLKSLHGTILRINQDHAERLQEAEHFSRQAAQAVRDLTRAEAEIELLQNLLRQKEKQFQTEMEKADTGAFGSNSQMLEIDQLNDIMKRQKTEIERLWSLLDQTGTDSRGEIESLLDEITELRRTLSHQNDYISSIADPFKRRGYWYFMPSSSSSSKVSSPRSQSTKDSGIGLKYASFTPLRKECGHGKQIERKDVASGCWIYSPVRSGLHKIYSNKGEGNRGDSKEESELDGEVDPSFVPPPGSVIYTVFPDGTPVPQGTVLYAPPPPVPTNGRPFEPGTVIYGPPPAGTHIVYGPPPPHFSIPLIPMGVLHCNVPEHHNLENEISRLEDIVHHVKIKRREDKAARQQAKREMEKLHQNIEELLHERKDLEEEMAEIHRNLQKHCKRKDFMEGRGDSLVTEVGIRASSKHHNQIIDEIGCIESTLLKRRAELREADRLLAEAETELSSTKEKTKDTIQRYSEVKKHLSQAELDAQELERRAQETAVKLVKADQQLRSLQVDRRDFRQNMPEQQEILKEINQVMVTRDPDFYSLSHKIEKLIEGLQRLQTGTEVAEDGNEDHQVINGPEHLHTKKAKLEKVKNQISAQQQEMLVLDMHLTHKKEELRLLQASVTKAKADLQEALDLGETEMTEKRNQLREIKSILEELSFQKGELYIQISEKKTELSLTKQEVRKEEEILQKLLEQISRHKTEMKNFMDKLQHENNELQILKLQHNQKVTELEKTQIELLEEKMELEKLQRTAQCQREEVEWQRQVLEKEKQEISQLTSEISTLQANVEALNEEKEDLEENCESLEKKLEQAKRVLAATEDSSRIAVSNLEKVELDVRKLQQEVDQLNRDKLSLHKDIANMQQHLQEKREELDTVKDELIGVQDVLKLTEEDLELTSQRQTVLLSERESLKDDISEQKRKLQECQEQGEKKQLQLQVLQSEVEERKLRLAQEEVRLHQIQEEIEGEELKLEACKAKLKDQKQLLDWELESQKNKLEQVISKVILTEERVKTLEEEEKWSAALEKTLNQTRLQLSEREEQLTKKTSELLALQQEMDLSKVDITHLQNHFRFEKEKAEKQIAGLKEAIRTQRAQLEKALLDQKHENSCMQKEMAAIEQVAHENHKRAKCLMKELGQMQYDYLELKKQLKNQKDLDQQQKEINAAMKQLKLEVKSELRTGLKKFNQSLPESLEDLEAIFEKTETLENELESLKENFPFSTNEEGQYSFEEKLNLSKVHIMEEHWRGEAMREKLRHHEDRLKAQLRCSMSKQVEALMKGKQQTEGTLHSLKRQVDALDELVTSTTADSLFLAPSLSQLEVSLLEDSHLTRNQGRVLSQ</sequence>
<name>A0A6P5KMM3_PHACI</name>
<evidence type="ECO:0000256" key="1">
    <source>
        <dbReference type="ARBA" id="ARBA00022614"/>
    </source>
</evidence>
<dbReference type="SUPFAM" id="SSF52058">
    <property type="entry name" value="L domain-like"/>
    <property type="match status" value="1"/>
</dbReference>
<dbReference type="SMART" id="SM00365">
    <property type="entry name" value="LRR_SD22"/>
    <property type="match status" value="3"/>
</dbReference>
<keyword evidence="3" id="KW-0175">Coiled coil</keyword>
<feature type="coiled-coil region" evidence="3">
    <location>
        <begin position="1684"/>
        <end position="2118"/>
    </location>
</feature>
<feature type="region of interest" description="Disordered" evidence="4">
    <location>
        <begin position="24"/>
        <end position="70"/>
    </location>
</feature>
<evidence type="ECO:0000256" key="4">
    <source>
        <dbReference type="SAM" id="MobiDB-lite"/>
    </source>
</evidence>
<proteinExistence type="predicted"/>
<protein>
    <submittedName>
        <fullName evidence="6">Centriolin isoform X3</fullName>
    </submittedName>
</protein>
<dbReference type="CTD" id="11064"/>
<dbReference type="InterPro" id="IPR032675">
    <property type="entry name" value="LRR_dom_sf"/>
</dbReference>
<evidence type="ECO:0000313" key="5">
    <source>
        <dbReference type="Proteomes" id="UP000515140"/>
    </source>
</evidence>
<dbReference type="Proteomes" id="UP000515140">
    <property type="component" value="Unplaced"/>
</dbReference>
<feature type="coiled-coil region" evidence="3">
    <location>
        <begin position="1337"/>
        <end position="1406"/>
    </location>
</feature>
<evidence type="ECO:0000256" key="3">
    <source>
        <dbReference type="SAM" id="Coils"/>
    </source>
</evidence>
<dbReference type="SUPFAM" id="SSF57997">
    <property type="entry name" value="Tropomyosin"/>
    <property type="match status" value="1"/>
</dbReference>